<proteinExistence type="predicted"/>
<evidence type="ECO:0000313" key="2">
    <source>
        <dbReference type="Proteomes" id="UP001490816"/>
    </source>
</evidence>
<organism evidence="1 2">
    <name type="scientific">Ruminococcoides intestinale</name>
    <dbReference type="NCBI Taxonomy" id="3133162"/>
    <lineage>
        <taxon>Bacteria</taxon>
        <taxon>Bacillati</taxon>
        <taxon>Bacillota</taxon>
        <taxon>Clostridia</taxon>
        <taxon>Eubacteriales</taxon>
        <taxon>Oscillospiraceae</taxon>
        <taxon>Ruminococcoides</taxon>
    </lineage>
</organism>
<dbReference type="InterPro" id="IPR036162">
    <property type="entry name" value="Resolvase-like_N_sf"/>
</dbReference>
<keyword evidence="2" id="KW-1185">Reference proteome</keyword>
<comment type="caution">
    <text evidence="1">The sequence shown here is derived from an EMBL/GenBank/DDBJ whole genome shotgun (WGS) entry which is preliminary data.</text>
</comment>
<name>A0ABV1F8D6_9FIRM</name>
<gene>
    <name evidence="1" type="ORF">WMO39_04630</name>
</gene>
<dbReference type="Proteomes" id="UP001490816">
    <property type="component" value="Unassembled WGS sequence"/>
</dbReference>
<dbReference type="EMBL" id="JBBMEZ010000009">
    <property type="protein sequence ID" value="MEQ2469620.1"/>
    <property type="molecule type" value="Genomic_DNA"/>
</dbReference>
<evidence type="ECO:0000313" key="1">
    <source>
        <dbReference type="EMBL" id="MEQ2469620.1"/>
    </source>
</evidence>
<sequence>MNFIKHGIEMWSVNEGEQRMDNHLDKLMNYIRFWQANGESQKMSARVKTRLNQMMDGKFTGGVAPFGYKLIKSGEINKKGK</sequence>
<protein>
    <submittedName>
        <fullName evidence="1">Uncharacterized protein</fullName>
    </submittedName>
</protein>
<reference evidence="1 2" key="1">
    <citation type="submission" date="2024-03" db="EMBL/GenBank/DDBJ databases">
        <title>Human intestinal bacterial collection.</title>
        <authorList>
            <person name="Pauvert C."/>
            <person name="Hitch T.C.A."/>
            <person name="Clavel T."/>
        </authorList>
    </citation>
    <scope>NUCLEOTIDE SEQUENCE [LARGE SCALE GENOMIC DNA]</scope>
    <source>
        <strain evidence="1 2">CLA-JM-H38</strain>
    </source>
</reference>
<accession>A0ABV1F8D6</accession>
<dbReference type="RefSeq" id="WP_117950584.1">
    <property type="nucleotide sequence ID" value="NZ_JBBMEZ010000009.1"/>
</dbReference>
<dbReference type="Gene3D" id="3.40.50.1390">
    <property type="entry name" value="Resolvase, N-terminal catalytic domain"/>
    <property type="match status" value="1"/>
</dbReference>